<keyword evidence="9" id="KW-1185">Reference proteome</keyword>
<feature type="transmembrane region" description="Helical" evidence="6">
    <location>
        <begin position="141"/>
        <end position="164"/>
    </location>
</feature>
<protein>
    <submittedName>
        <fullName evidence="8">Sugar phosphate permease</fullName>
    </submittedName>
</protein>
<feature type="domain" description="Major facilitator superfamily (MFS) profile" evidence="7">
    <location>
        <begin position="13"/>
        <end position="400"/>
    </location>
</feature>
<name>A0A1G8DSJ0_9BACI</name>
<dbReference type="Pfam" id="PF07690">
    <property type="entry name" value="MFS_1"/>
    <property type="match status" value="1"/>
</dbReference>
<keyword evidence="2" id="KW-0813">Transport</keyword>
<dbReference type="Gene3D" id="1.20.1250.20">
    <property type="entry name" value="MFS general substrate transporter like domains"/>
    <property type="match status" value="2"/>
</dbReference>
<dbReference type="InterPro" id="IPR011701">
    <property type="entry name" value="MFS"/>
</dbReference>
<keyword evidence="5 6" id="KW-0472">Membrane</keyword>
<dbReference type="STRING" id="568899.SAMN05192534_10811"/>
<evidence type="ECO:0000259" key="7">
    <source>
        <dbReference type="PROSITE" id="PS50850"/>
    </source>
</evidence>
<gene>
    <name evidence="8" type="ORF">SAMN05192534_10811</name>
</gene>
<feature type="transmembrane region" description="Helical" evidence="6">
    <location>
        <begin position="221"/>
        <end position="246"/>
    </location>
</feature>
<evidence type="ECO:0000256" key="5">
    <source>
        <dbReference type="ARBA" id="ARBA00023136"/>
    </source>
</evidence>
<evidence type="ECO:0000313" key="8">
    <source>
        <dbReference type="EMBL" id="SDH60666.1"/>
    </source>
</evidence>
<dbReference type="Proteomes" id="UP000199163">
    <property type="component" value="Unassembled WGS sequence"/>
</dbReference>
<feature type="transmembrane region" description="Helical" evidence="6">
    <location>
        <begin position="42"/>
        <end position="63"/>
    </location>
</feature>
<feature type="transmembrane region" description="Helical" evidence="6">
    <location>
        <begin position="252"/>
        <end position="275"/>
    </location>
</feature>
<feature type="transmembrane region" description="Helical" evidence="6">
    <location>
        <begin position="287"/>
        <end position="305"/>
    </location>
</feature>
<feature type="transmembrane region" description="Helical" evidence="6">
    <location>
        <begin position="170"/>
        <end position="190"/>
    </location>
</feature>
<sequence>MGKWKFWTYENKLVMLFFFSIGFVFFDRLAINYLIPFIQEDFTLTSTQIGLIGSALALTWSIAGPLGGYLSDKVPSKKALLALFILGFSAVSLMHGLVGSFAMLFVLRLVMGLMEGPITPITQSVLAVESSEKRRGFNMGLTMNTGNAVFGSFLAPLLIVALANTFDWRTAFYLTIIPGIVLAVCIMKMMKNPQENEDKTISPTTANKGAGLKEVLKHRNIWLSVIIFSCFMVYLMAFQIFAPVFLVNVKSFSSSSMSIIMAAFGAGFAIFGMLIPAISDHFGRKPIMIIFGFVAAFVPLTIIHADSVVWAVILVFLFSSSMGIGSIVMSVIPTESVPVKYAGVAVGLTIGIGEFFGGFLNPMLSGIAGDVLGPQAPLWISASGAFLVFLLSFFLTETGPAKMQVNEGIEKVV</sequence>
<dbReference type="InterPro" id="IPR020846">
    <property type="entry name" value="MFS_dom"/>
</dbReference>
<evidence type="ECO:0000256" key="6">
    <source>
        <dbReference type="SAM" id="Phobius"/>
    </source>
</evidence>
<evidence type="ECO:0000256" key="1">
    <source>
        <dbReference type="ARBA" id="ARBA00004651"/>
    </source>
</evidence>
<reference evidence="8 9" key="1">
    <citation type="submission" date="2016-10" db="EMBL/GenBank/DDBJ databases">
        <authorList>
            <person name="de Groot N.N."/>
        </authorList>
    </citation>
    <scope>NUCLEOTIDE SEQUENCE [LARGE SCALE GENOMIC DNA]</scope>
    <source>
        <strain evidence="8 9">DSM 21632</strain>
    </source>
</reference>
<accession>A0A1G8DSJ0</accession>
<dbReference type="GO" id="GO:0046943">
    <property type="term" value="F:carboxylic acid transmembrane transporter activity"/>
    <property type="evidence" value="ECO:0007669"/>
    <property type="project" value="TreeGrafter"/>
</dbReference>
<dbReference type="AlphaFoldDB" id="A0A1G8DSJ0"/>
<dbReference type="InterPro" id="IPR036259">
    <property type="entry name" value="MFS_trans_sf"/>
</dbReference>
<dbReference type="PANTHER" id="PTHR23508">
    <property type="entry name" value="CARBOXYLIC ACID TRANSPORTER PROTEIN HOMOLOG"/>
    <property type="match status" value="1"/>
</dbReference>
<dbReference type="EMBL" id="FNDK01000008">
    <property type="protein sequence ID" value="SDH60666.1"/>
    <property type="molecule type" value="Genomic_DNA"/>
</dbReference>
<dbReference type="RefSeq" id="WP_217635735.1">
    <property type="nucleotide sequence ID" value="NZ_FNDK01000008.1"/>
</dbReference>
<keyword evidence="3 6" id="KW-0812">Transmembrane</keyword>
<feature type="transmembrane region" description="Helical" evidence="6">
    <location>
        <begin position="83"/>
        <end position="107"/>
    </location>
</feature>
<dbReference type="PANTHER" id="PTHR23508:SF10">
    <property type="entry name" value="CARBOXYLIC ACID TRANSPORTER PROTEIN HOMOLOG"/>
    <property type="match status" value="1"/>
</dbReference>
<keyword evidence="4 6" id="KW-1133">Transmembrane helix</keyword>
<evidence type="ECO:0000256" key="4">
    <source>
        <dbReference type="ARBA" id="ARBA00022989"/>
    </source>
</evidence>
<dbReference type="SUPFAM" id="SSF103473">
    <property type="entry name" value="MFS general substrate transporter"/>
    <property type="match status" value="1"/>
</dbReference>
<feature type="transmembrane region" description="Helical" evidence="6">
    <location>
        <begin position="13"/>
        <end position="35"/>
    </location>
</feature>
<comment type="subcellular location">
    <subcellularLocation>
        <location evidence="1">Cell membrane</location>
        <topology evidence="1">Multi-pass membrane protein</topology>
    </subcellularLocation>
</comment>
<feature type="transmembrane region" description="Helical" evidence="6">
    <location>
        <begin position="344"/>
        <end position="364"/>
    </location>
</feature>
<organism evidence="8 9">
    <name type="scientific">Alteribacillus persepolensis</name>
    <dbReference type="NCBI Taxonomy" id="568899"/>
    <lineage>
        <taxon>Bacteria</taxon>
        <taxon>Bacillati</taxon>
        <taxon>Bacillota</taxon>
        <taxon>Bacilli</taxon>
        <taxon>Bacillales</taxon>
        <taxon>Bacillaceae</taxon>
        <taxon>Alteribacillus</taxon>
    </lineage>
</organism>
<feature type="transmembrane region" description="Helical" evidence="6">
    <location>
        <begin position="376"/>
        <end position="395"/>
    </location>
</feature>
<evidence type="ECO:0000313" key="9">
    <source>
        <dbReference type="Proteomes" id="UP000199163"/>
    </source>
</evidence>
<evidence type="ECO:0000256" key="2">
    <source>
        <dbReference type="ARBA" id="ARBA00022448"/>
    </source>
</evidence>
<dbReference type="GO" id="GO:0005886">
    <property type="term" value="C:plasma membrane"/>
    <property type="evidence" value="ECO:0007669"/>
    <property type="project" value="UniProtKB-SubCell"/>
</dbReference>
<dbReference type="PROSITE" id="PS50850">
    <property type="entry name" value="MFS"/>
    <property type="match status" value="1"/>
</dbReference>
<evidence type="ECO:0000256" key="3">
    <source>
        <dbReference type="ARBA" id="ARBA00022692"/>
    </source>
</evidence>
<feature type="transmembrane region" description="Helical" evidence="6">
    <location>
        <begin position="311"/>
        <end position="332"/>
    </location>
</feature>
<proteinExistence type="predicted"/>